<dbReference type="KEGG" id="tve:TRV_03254"/>
<dbReference type="PANTHER" id="PTHR13060">
    <property type="entry name" value="SGT1 PROTEIN HSGT1 SUPPRESSOR OF GCR2"/>
    <property type="match status" value="1"/>
</dbReference>
<proteinExistence type="predicted"/>
<evidence type="ECO:0000256" key="1">
    <source>
        <dbReference type="SAM" id="MobiDB-lite"/>
    </source>
</evidence>
<sequence>MAGPTEEDIAWLRSTFRPIPKPQLPDDCVEYSLYWIPVTSTPTADVDSTDSTRNFLVEVQKYASGLVKQYLQNYIWQRDNFKLELTKEDGIHLLRGRTEYGDSIEDEWVIVYLLREVSRKFDNIWVKVTDSDGEFLLVEAAAALPAWLEPEIADNRVWINKGELVILKPGAPTTAMEKKKGNVEKLTFRNARDIVTTEPKRLMRSPTIEEEAFYRLRNYPNQIENNLHSSLVTIPRKIAHLLRTRPGYISSAIEAFYLRDPISLRPLQGKDSINLVFEPTDFVTVSVKFTKVGFAQLKSQDFPAPAKWKGRVPTTKNSKDSERADMGMKLACGFEMLLSDPQNRDKQYVREMKLILEDVDTGEEALPTDAEIKTWDMVDDDESWLDIGFEDLESELKGRGSGEKAKRGGDFGDKAAQENLQRIVSKFEEFLNDDTAGYDGAGLINEFGSDDSDGDTDEEFSSDGEDKEASFDEEEFSRMMKEMMGMPTASNKGSSFRPKRIQDLDGGPSDGDDDSGEIEDMSKKMEAELRQAGFFDQFNSRKAAKGKAPIRGNDSSVHQDESEDEDEDDLDENEIDINLARNLLESLGSQGGSSGPGSNMLGMMGMKIPKGDRK</sequence>
<evidence type="ECO:0000313" key="2">
    <source>
        <dbReference type="EMBL" id="EFE41979.1"/>
    </source>
</evidence>
<feature type="compositionally biased region" description="Acidic residues" evidence="1">
    <location>
        <begin position="510"/>
        <end position="519"/>
    </location>
</feature>
<dbReference type="GO" id="GO:0005634">
    <property type="term" value="C:nucleus"/>
    <property type="evidence" value="ECO:0007669"/>
    <property type="project" value="TreeGrafter"/>
</dbReference>
<evidence type="ECO:0000313" key="3">
    <source>
        <dbReference type="Proteomes" id="UP000008383"/>
    </source>
</evidence>
<evidence type="ECO:0008006" key="4">
    <source>
        <dbReference type="Google" id="ProtNLM"/>
    </source>
</evidence>
<dbReference type="GeneID" id="9581256"/>
<dbReference type="AlphaFoldDB" id="D4D819"/>
<dbReference type="Proteomes" id="UP000008383">
    <property type="component" value="Unassembled WGS sequence"/>
</dbReference>
<protein>
    <recommendedName>
        <fullName evidence="4">Regulatory factor Sgt1</fullName>
    </recommendedName>
</protein>
<dbReference type="PANTHER" id="PTHR13060:SF0">
    <property type="entry name" value="PROTEIN ECDYSONELESS HOMOLOG"/>
    <property type="match status" value="1"/>
</dbReference>
<feature type="compositionally biased region" description="Basic and acidic residues" evidence="1">
    <location>
        <begin position="520"/>
        <end position="529"/>
    </location>
</feature>
<accession>D4D819</accession>
<reference evidence="3" key="1">
    <citation type="journal article" date="2011" name="Genome Biol.">
        <title>Comparative and functional genomics provide insights into the pathogenicity of dermatophytic fungi.</title>
        <authorList>
            <person name="Burmester A."/>
            <person name="Shelest E."/>
            <person name="Gloeckner G."/>
            <person name="Heddergott C."/>
            <person name="Schindler S."/>
            <person name="Staib P."/>
            <person name="Heidel A."/>
            <person name="Felder M."/>
            <person name="Petzold A."/>
            <person name="Szafranski K."/>
            <person name="Feuermann M."/>
            <person name="Pedruzzi I."/>
            <person name="Priebe S."/>
            <person name="Groth M."/>
            <person name="Winkler R."/>
            <person name="Li W."/>
            <person name="Kniemeyer O."/>
            <person name="Schroeckh V."/>
            <person name="Hertweck C."/>
            <person name="Hube B."/>
            <person name="White T.C."/>
            <person name="Platzer M."/>
            <person name="Guthke R."/>
            <person name="Heitman J."/>
            <person name="Woestemeyer J."/>
            <person name="Zipfel P.F."/>
            <person name="Monod M."/>
            <person name="Brakhage A.A."/>
        </authorList>
    </citation>
    <scope>NUCLEOTIDE SEQUENCE [LARGE SCALE GENOMIC DNA]</scope>
    <source>
        <strain evidence="3">HKI 0517</strain>
    </source>
</reference>
<dbReference type="Pfam" id="PF07093">
    <property type="entry name" value="SGT1"/>
    <property type="match status" value="1"/>
</dbReference>
<dbReference type="OrthoDB" id="27237at2759"/>
<name>D4D819_TRIVH</name>
<feature type="region of interest" description="Disordered" evidence="1">
    <location>
        <begin position="586"/>
        <end position="614"/>
    </location>
</feature>
<feature type="compositionally biased region" description="Acidic residues" evidence="1">
    <location>
        <begin position="448"/>
        <end position="475"/>
    </location>
</feature>
<comment type="caution">
    <text evidence="2">The sequence shown here is derived from an EMBL/GenBank/DDBJ whole genome shotgun (WGS) entry which is preliminary data.</text>
</comment>
<dbReference type="HOGENOM" id="CLU_006241_2_0_1"/>
<dbReference type="RefSeq" id="XP_003022597.1">
    <property type="nucleotide sequence ID" value="XM_003022551.1"/>
</dbReference>
<feature type="region of interest" description="Disordered" evidence="1">
    <location>
        <begin position="442"/>
        <end position="573"/>
    </location>
</feature>
<organism evidence="2 3">
    <name type="scientific">Trichophyton verrucosum (strain HKI 0517)</name>
    <dbReference type="NCBI Taxonomy" id="663202"/>
    <lineage>
        <taxon>Eukaryota</taxon>
        <taxon>Fungi</taxon>
        <taxon>Dikarya</taxon>
        <taxon>Ascomycota</taxon>
        <taxon>Pezizomycotina</taxon>
        <taxon>Eurotiomycetes</taxon>
        <taxon>Eurotiomycetidae</taxon>
        <taxon>Onygenales</taxon>
        <taxon>Arthrodermataceae</taxon>
        <taxon>Trichophyton</taxon>
    </lineage>
</organism>
<dbReference type="InterPro" id="IPR010770">
    <property type="entry name" value="Ecd"/>
</dbReference>
<feature type="compositionally biased region" description="Acidic residues" evidence="1">
    <location>
        <begin position="561"/>
        <end position="573"/>
    </location>
</feature>
<gene>
    <name evidence="2" type="ORF">TRV_03254</name>
</gene>
<keyword evidence="3" id="KW-1185">Reference proteome</keyword>
<dbReference type="EMBL" id="ACYE01000167">
    <property type="protein sequence ID" value="EFE41979.1"/>
    <property type="molecule type" value="Genomic_DNA"/>
</dbReference>